<sequence length="135" mass="15058">MLYCVLATATHIRHTPLVSDQDEVIVVENRVLFLSIPNKFQTPPTRHKQTYLWPKMQRSGCLDKHSSTAVSTTFSVSKSINSKVDEFGFNLIKDLTISRRSSSTLAGGPLSFFFVFGTKVAVGTSEALIIFRIFS</sequence>
<protein>
    <submittedName>
        <fullName evidence="2">Uncharacterized protein</fullName>
    </submittedName>
</protein>
<dbReference type="AlphaFoldDB" id="A0A915ITU5"/>
<evidence type="ECO:0000313" key="1">
    <source>
        <dbReference type="Proteomes" id="UP000887565"/>
    </source>
</evidence>
<reference evidence="2" key="1">
    <citation type="submission" date="2022-11" db="UniProtKB">
        <authorList>
            <consortium name="WormBaseParasite"/>
        </authorList>
    </citation>
    <scope>IDENTIFICATION</scope>
</reference>
<keyword evidence="1" id="KW-1185">Reference proteome</keyword>
<evidence type="ECO:0000313" key="2">
    <source>
        <dbReference type="WBParaSite" id="nRc.2.0.1.t17463-RA"/>
    </source>
</evidence>
<organism evidence="1 2">
    <name type="scientific">Romanomermis culicivorax</name>
    <name type="common">Nematode worm</name>
    <dbReference type="NCBI Taxonomy" id="13658"/>
    <lineage>
        <taxon>Eukaryota</taxon>
        <taxon>Metazoa</taxon>
        <taxon>Ecdysozoa</taxon>
        <taxon>Nematoda</taxon>
        <taxon>Enoplea</taxon>
        <taxon>Dorylaimia</taxon>
        <taxon>Mermithida</taxon>
        <taxon>Mermithoidea</taxon>
        <taxon>Mermithidae</taxon>
        <taxon>Romanomermis</taxon>
    </lineage>
</organism>
<name>A0A915ITU5_ROMCU</name>
<dbReference type="Proteomes" id="UP000887565">
    <property type="component" value="Unplaced"/>
</dbReference>
<proteinExistence type="predicted"/>
<accession>A0A915ITU5</accession>
<dbReference type="WBParaSite" id="nRc.2.0.1.t17463-RA">
    <property type="protein sequence ID" value="nRc.2.0.1.t17463-RA"/>
    <property type="gene ID" value="nRc.2.0.1.g17463"/>
</dbReference>